<dbReference type="Gene3D" id="1.10.260.40">
    <property type="entry name" value="lambda repressor-like DNA-binding domains"/>
    <property type="match status" value="1"/>
</dbReference>
<dbReference type="InterPro" id="IPR001387">
    <property type="entry name" value="Cro/C1-type_HTH"/>
</dbReference>
<evidence type="ECO:0000256" key="1">
    <source>
        <dbReference type="ARBA" id="ARBA00023125"/>
    </source>
</evidence>
<dbReference type="SMART" id="SM00530">
    <property type="entry name" value="HTH_XRE"/>
    <property type="match status" value="1"/>
</dbReference>
<feature type="transmembrane region" description="Helical" evidence="2">
    <location>
        <begin position="85"/>
        <end position="106"/>
    </location>
</feature>
<reference evidence="4" key="3">
    <citation type="journal article" date="2023" name="Microbiol. Resour. Announc.">
        <title>Draft Genome Sequence of Granulicatella sp. Strain S8, Isolated from a Marine Fish, Seriola quinqueradiata.</title>
        <authorList>
            <person name="Lee M."/>
            <person name="Farooq A."/>
            <person name="Jeong J.B."/>
            <person name="Jung M.Y."/>
        </authorList>
    </citation>
    <scope>NUCLEOTIDE SEQUENCE</scope>
    <source>
        <strain evidence="4">S8</strain>
    </source>
</reference>
<comment type="caution">
    <text evidence="4">The sequence shown here is derived from an EMBL/GenBank/DDBJ whole genome shotgun (WGS) entry which is preliminary data.</text>
</comment>
<keyword evidence="5" id="KW-1185">Reference proteome</keyword>
<dbReference type="CDD" id="cd00093">
    <property type="entry name" value="HTH_XRE"/>
    <property type="match status" value="1"/>
</dbReference>
<dbReference type="PANTHER" id="PTHR46558:SF13">
    <property type="entry name" value="HTH-TYPE TRANSCRIPTIONAL REGULATOR IMMR"/>
    <property type="match status" value="1"/>
</dbReference>
<accession>A0ABT1WN24</accession>
<keyword evidence="1" id="KW-0238">DNA-binding</keyword>
<reference evidence="4" key="1">
    <citation type="submission" date="2022-07" db="EMBL/GenBank/DDBJ databases">
        <authorList>
            <person name="Jung M.-Y."/>
            <person name="Lee M."/>
        </authorList>
    </citation>
    <scope>NUCLEOTIDE SEQUENCE</scope>
    <source>
        <strain evidence="4">S8</strain>
    </source>
</reference>
<dbReference type="PANTHER" id="PTHR46558">
    <property type="entry name" value="TRACRIPTIONAL REGULATORY PROTEIN-RELATED-RELATED"/>
    <property type="match status" value="1"/>
</dbReference>
<evidence type="ECO:0000259" key="3">
    <source>
        <dbReference type="PROSITE" id="PS50943"/>
    </source>
</evidence>
<dbReference type="Proteomes" id="UP001059480">
    <property type="component" value="Unassembled WGS sequence"/>
</dbReference>
<dbReference type="Pfam" id="PF12844">
    <property type="entry name" value="HTH_19"/>
    <property type="match status" value="1"/>
</dbReference>
<sequence>MEIGVKLKEARIQAGLTQEKVAEEIEVSRQTISNWENEKSFPDIVSVIKLSNLYDISLDQLLKGDEEMMGHLEKSTNIVKSNQQLILAIVINIALLILFVLFNGLIIQNVYLIMGSITIGILGTCILFYQLIKKL</sequence>
<evidence type="ECO:0000313" key="4">
    <source>
        <dbReference type="EMBL" id="MCQ9209904.1"/>
    </source>
</evidence>
<keyword evidence="2" id="KW-0812">Transmembrane</keyword>
<dbReference type="EMBL" id="JANHNZ010000003">
    <property type="protein sequence ID" value="MCQ9209904.1"/>
    <property type="molecule type" value="Genomic_DNA"/>
</dbReference>
<feature type="domain" description="HTH cro/C1-type" evidence="3">
    <location>
        <begin position="7"/>
        <end position="61"/>
    </location>
</feature>
<evidence type="ECO:0000256" key="2">
    <source>
        <dbReference type="SAM" id="Phobius"/>
    </source>
</evidence>
<evidence type="ECO:0000313" key="5">
    <source>
        <dbReference type="Proteomes" id="UP001059480"/>
    </source>
</evidence>
<dbReference type="RefSeq" id="WP_256945010.1">
    <property type="nucleotide sequence ID" value="NZ_JANHNZ010000003.1"/>
</dbReference>
<reference evidence="4" key="2">
    <citation type="journal article" date="2023" name="Curr. Microbiol.">
        <title>Granulicatella seriolae sp. nov., a Novel Facultative Anaerobe Isolated from Yellowtail Marine Fish.</title>
        <authorList>
            <person name="Lee M."/>
            <person name="Choi Y.J."/>
            <person name="Farooq A."/>
            <person name="Jeong J.B."/>
            <person name="Jung M.Y."/>
        </authorList>
    </citation>
    <scope>NUCLEOTIDE SEQUENCE</scope>
    <source>
        <strain evidence="4">S8</strain>
    </source>
</reference>
<dbReference type="InterPro" id="IPR010982">
    <property type="entry name" value="Lambda_DNA-bd_dom_sf"/>
</dbReference>
<proteinExistence type="predicted"/>
<gene>
    <name evidence="4" type="ORF">NPA36_05000</name>
</gene>
<keyword evidence="2" id="KW-1133">Transmembrane helix</keyword>
<feature type="transmembrane region" description="Helical" evidence="2">
    <location>
        <begin position="112"/>
        <end position="132"/>
    </location>
</feature>
<dbReference type="PROSITE" id="PS50943">
    <property type="entry name" value="HTH_CROC1"/>
    <property type="match status" value="1"/>
</dbReference>
<protein>
    <submittedName>
        <fullName evidence="4">Helix-turn-helix domain-containing protein</fullName>
    </submittedName>
</protein>
<name>A0ABT1WN24_9LACT</name>
<keyword evidence="2" id="KW-0472">Membrane</keyword>
<dbReference type="SUPFAM" id="SSF47413">
    <property type="entry name" value="lambda repressor-like DNA-binding domains"/>
    <property type="match status" value="1"/>
</dbReference>
<organism evidence="4 5">
    <name type="scientific">Granulicatella seriolae</name>
    <dbReference type="NCBI Taxonomy" id="2967226"/>
    <lineage>
        <taxon>Bacteria</taxon>
        <taxon>Bacillati</taxon>
        <taxon>Bacillota</taxon>
        <taxon>Bacilli</taxon>
        <taxon>Lactobacillales</taxon>
        <taxon>Carnobacteriaceae</taxon>
        <taxon>Granulicatella</taxon>
    </lineage>
</organism>